<name>A0A484KTY1_9ASTE</name>
<protein>
    <submittedName>
        <fullName evidence="1">Uncharacterized protein</fullName>
    </submittedName>
</protein>
<accession>A0A484KTY1</accession>
<dbReference type="EMBL" id="OOIL02000725">
    <property type="protein sequence ID" value="VFQ68770.1"/>
    <property type="molecule type" value="Genomic_DNA"/>
</dbReference>
<evidence type="ECO:0000313" key="2">
    <source>
        <dbReference type="Proteomes" id="UP000595140"/>
    </source>
</evidence>
<reference evidence="1 2" key="1">
    <citation type="submission" date="2018-04" db="EMBL/GenBank/DDBJ databases">
        <authorList>
            <person name="Vogel A."/>
        </authorList>
    </citation>
    <scope>NUCLEOTIDE SEQUENCE [LARGE SCALE GENOMIC DNA]</scope>
</reference>
<sequence>MTCLRKHLDGRPVGGGPRTTGLAGAECRIPPRWSSPVLCLGPAKWALAKLGWAVFLFGWIPPFPGIHQTSVTTTSVFFFLGVHGQSRRRGTAEGSVPFASKFVFFD</sequence>
<keyword evidence="2" id="KW-1185">Reference proteome</keyword>
<dbReference type="Proteomes" id="UP000595140">
    <property type="component" value="Unassembled WGS sequence"/>
</dbReference>
<proteinExistence type="predicted"/>
<gene>
    <name evidence="1" type="ORF">CCAM_LOCUS10546</name>
</gene>
<organism evidence="1 2">
    <name type="scientific">Cuscuta campestris</name>
    <dbReference type="NCBI Taxonomy" id="132261"/>
    <lineage>
        <taxon>Eukaryota</taxon>
        <taxon>Viridiplantae</taxon>
        <taxon>Streptophyta</taxon>
        <taxon>Embryophyta</taxon>
        <taxon>Tracheophyta</taxon>
        <taxon>Spermatophyta</taxon>
        <taxon>Magnoliopsida</taxon>
        <taxon>eudicotyledons</taxon>
        <taxon>Gunneridae</taxon>
        <taxon>Pentapetalae</taxon>
        <taxon>asterids</taxon>
        <taxon>lamiids</taxon>
        <taxon>Solanales</taxon>
        <taxon>Convolvulaceae</taxon>
        <taxon>Cuscuteae</taxon>
        <taxon>Cuscuta</taxon>
        <taxon>Cuscuta subgen. Grammica</taxon>
        <taxon>Cuscuta sect. Cleistogrammica</taxon>
    </lineage>
</organism>
<evidence type="ECO:0000313" key="1">
    <source>
        <dbReference type="EMBL" id="VFQ68770.1"/>
    </source>
</evidence>
<dbReference type="AlphaFoldDB" id="A0A484KTY1"/>